<name>A0A1F4T7H6_UNCSA</name>
<sequence>MKHWNLGNTTIRNPDRIREGLGVLKEHFEGKPFTEKEHYEFYKFLAKKRIIDSGDLSKSSCEIAGRKWAACFNQLGLSIAWKSKGPVIITDVGNALLNHPENEEEIFLRQFIKYHLPSPIESGSEYKGFNVNPFYVVLKLLFDLENEANIKGITKEEISLYVITCINNDNIEQSKRSIIEYRAQYSGIKGKVKKRELFNKKKLELIKLLYKKEIDNKIVVINEYEKLYRSNAVDRDKLASLLSEIVEGGKGSKTKRATDLKREISDRIKNNDKAGAISALTGIFLETKGRTLFDYADTTVRYTAKTGLLSISGDRIVIKEDKRLLAKHIIDNFAVINEGAYLEQYYSASTPQLPSDKTDFIHRNIGTLVEHYKPIISKTTVNKLSNIKIVGDINALKSIQIKLENEILKAKEEQYYLSQSSSEMIKDILGYYNKILDRSLLGGDAYRPAYLEWTTWRLFLAIDSIVNHISETRNFKIDEELHPIHHAASGKPDMVFEYDKYVIVCEVTLRVGENQWAEEEPVPRHVAKTMEQYDKPVYGIFIAPSIHVETANEYFRKLKHIKGKWQKVNIVPLTIDQIKHILTIFDEERFNTTQLRSLLDSLIELQLKTDLPNEWLKLISKKIKQW</sequence>
<protein>
    <recommendedName>
        <fullName evidence="3">Restriction endonuclease</fullName>
    </recommendedName>
</protein>
<dbReference type="AlphaFoldDB" id="A0A1F4T7H6"/>
<dbReference type="EMBL" id="MEUG01000001">
    <property type="protein sequence ID" value="OGC28741.1"/>
    <property type="molecule type" value="Genomic_DNA"/>
</dbReference>
<evidence type="ECO:0000313" key="2">
    <source>
        <dbReference type="Proteomes" id="UP000178602"/>
    </source>
</evidence>
<evidence type="ECO:0008006" key="3">
    <source>
        <dbReference type="Google" id="ProtNLM"/>
    </source>
</evidence>
<dbReference type="Proteomes" id="UP000178602">
    <property type="component" value="Unassembled WGS sequence"/>
</dbReference>
<gene>
    <name evidence="1" type="ORF">A3K49_07305</name>
</gene>
<comment type="caution">
    <text evidence="1">The sequence shown here is derived from an EMBL/GenBank/DDBJ whole genome shotgun (WGS) entry which is preliminary data.</text>
</comment>
<dbReference type="InterPro" id="IPR018573">
    <property type="entry name" value="Restrct_endonuc_II_AlwI"/>
</dbReference>
<evidence type="ECO:0000313" key="1">
    <source>
        <dbReference type="EMBL" id="OGC28741.1"/>
    </source>
</evidence>
<dbReference type="Gene3D" id="3.40.91.50">
    <property type="match status" value="1"/>
</dbReference>
<organism evidence="1 2">
    <name type="scientific">candidate division WOR-1 bacterium RIFOXYC12_FULL_54_18</name>
    <dbReference type="NCBI Taxonomy" id="1802584"/>
    <lineage>
        <taxon>Bacteria</taxon>
        <taxon>Bacillati</taxon>
        <taxon>Saganbacteria</taxon>
    </lineage>
</organism>
<dbReference type="Pfam" id="PF09491">
    <property type="entry name" value="RE_AlwI"/>
    <property type="match status" value="1"/>
</dbReference>
<proteinExistence type="predicted"/>
<accession>A0A1F4T7H6</accession>
<reference evidence="1 2" key="1">
    <citation type="journal article" date="2016" name="Nat. Commun.">
        <title>Thousands of microbial genomes shed light on interconnected biogeochemical processes in an aquifer system.</title>
        <authorList>
            <person name="Anantharaman K."/>
            <person name="Brown C.T."/>
            <person name="Hug L.A."/>
            <person name="Sharon I."/>
            <person name="Castelle C.J."/>
            <person name="Probst A.J."/>
            <person name="Thomas B.C."/>
            <person name="Singh A."/>
            <person name="Wilkins M.J."/>
            <person name="Karaoz U."/>
            <person name="Brodie E.L."/>
            <person name="Williams K.H."/>
            <person name="Hubbard S.S."/>
            <person name="Banfield J.F."/>
        </authorList>
    </citation>
    <scope>NUCLEOTIDE SEQUENCE [LARGE SCALE GENOMIC DNA]</scope>
</reference>
<dbReference type="CDD" id="cd22316">
    <property type="entry name" value="BspD6I-like"/>
    <property type="match status" value="1"/>
</dbReference>